<dbReference type="NCBIfam" id="TIGR00377">
    <property type="entry name" value="ant_ant_sig"/>
    <property type="match status" value="1"/>
</dbReference>
<dbReference type="InterPro" id="IPR037522">
    <property type="entry name" value="HD_GYP_dom"/>
</dbReference>
<dbReference type="InterPro" id="IPR036513">
    <property type="entry name" value="STAS_dom_sf"/>
</dbReference>
<organism evidence="5 6">
    <name type="scientific">Kryptobacter tengchongensis</name>
    <dbReference type="NCBI Taxonomy" id="1643429"/>
    <lineage>
        <taxon>Bacteria</taxon>
        <taxon>Pseudomonadati</taxon>
        <taxon>Candidatus Kryptoniota</taxon>
        <taxon>Candidatus Kryptobacter</taxon>
    </lineage>
</organism>
<evidence type="ECO:0000259" key="4">
    <source>
        <dbReference type="PROSITE" id="PS51832"/>
    </source>
</evidence>
<reference evidence="5 6" key="1">
    <citation type="submission" date="2015-11" db="EMBL/GenBank/DDBJ databases">
        <authorList>
            <person name="Varghese N."/>
        </authorList>
    </citation>
    <scope>NUCLEOTIDE SEQUENCE [LARGE SCALE GENOMIC DNA]</scope>
    <source>
        <strain evidence="5 6">JGI-24</strain>
    </source>
</reference>
<dbReference type="OrthoDB" id="9759601at2"/>
<dbReference type="PANTHER" id="PTHR43155">
    <property type="entry name" value="CYCLIC DI-GMP PHOSPHODIESTERASE PA4108-RELATED"/>
    <property type="match status" value="1"/>
</dbReference>
<protein>
    <recommendedName>
        <fullName evidence="2">Anti-sigma factor antagonist</fullName>
    </recommendedName>
</protein>
<dbReference type="CDD" id="cd00077">
    <property type="entry name" value="HDc"/>
    <property type="match status" value="1"/>
</dbReference>
<dbReference type="InterPro" id="IPR003607">
    <property type="entry name" value="HD/PDEase_dom"/>
</dbReference>
<dbReference type="Pfam" id="PF13185">
    <property type="entry name" value="GAF_2"/>
    <property type="match status" value="1"/>
</dbReference>
<dbReference type="PANTHER" id="PTHR43155:SF2">
    <property type="entry name" value="CYCLIC DI-GMP PHOSPHODIESTERASE PA4108"/>
    <property type="match status" value="1"/>
</dbReference>
<dbReference type="Pfam" id="PF01740">
    <property type="entry name" value="STAS"/>
    <property type="match status" value="1"/>
</dbReference>
<evidence type="ECO:0000313" key="6">
    <source>
        <dbReference type="Proteomes" id="UP000243065"/>
    </source>
</evidence>
<feature type="domain" description="HD-GYP" evidence="4">
    <location>
        <begin position="337"/>
        <end position="523"/>
    </location>
</feature>
<feature type="domain" description="STAS" evidence="3">
    <location>
        <begin position="588"/>
        <end position="697"/>
    </location>
</feature>
<dbReference type="InterPro" id="IPR003018">
    <property type="entry name" value="GAF"/>
</dbReference>
<dbReference type="SMART" id="SM00471">
    <property type="entry name" value="HDc"/>
    <property type="match status" value="1"/>
</dbReference>
<dbReference type="InterPro" id="IPR029016">
    <property type="entry name" value="GAF-like_dom_sf"/>
</dbReference>
<comment type="similarity">
    <text evidence="1 2">Belongs to the anti-sigma-factor antagonist family.</text>
</comment>
<dbReference type="CDD" id="cd07043">
    <property type="entry name" value="STAS_anti-anti-sigma_factors"/>
    <property type="match status" value="1"/>
</dbReference>
<keyword evidence="6" id="KW-1185">Reference proteome</keyword>
<dbReference type="GO" id="GO:0043856">
    <property type="term" value="F:anti-sigma factor antagonist activity"/>
    <property type="evidence" value="ECO:0007669"/>
    <property type="project" value="InterPro"/>
</dbReference>
<dbReference type="Gene3D" id="3.30.450.40">
    <property type="match status" value="1"/>
</dbReference>
<proteinExistence type="inferred from homology"/>
<dbReference type="Pfam" id="PF13487">
    <property type="entry name" value="HD_5"/>
    <property type="match status" value="1"/>
</dbReference>
<dbReference type="PROSITE" id="PS51832">
    <property type="entry name" value="HD_GYP"/>
    <property type="match status" value="1"/>
</dbReference>
<dbReference type="EMBL" id="CZVU01000012">
    <property type="protein sequence ID" value="CUS98415.1"/>
    <property type="molecule type" value="Genomic_DNA"/>
</dbReference>
<evidence type="ECO:0000259" key="3">
    <source>
        <dbReference type="PROSITE" id="PS50801"/>
    </source>
</evidence>
<gene>
    <name evidence="5" type="ORF">JGI24_00442</name>
</gene>
<dbReference type="SMART" id="SM00065">
    <property type="entry name" value="GAF"/>
    <property type="match status" value="1"/>
</dbReference>
<evidence type="ECO:0000256" key="2">
    <source>
        <dbReference type="RuleBase" id="RU003749"/>
    </source>
</evidence>
<dbReference type="Gene3D" id="1.10.3210.10">
    <property type="entry name" value="Hypothetical protein af1432"/>
    <property type="match status" value="1"/>
</dbReference>
<dbReference type="InterPro" id="IPR002645">
    <property type="entry name" value="STAS_dom"/>
</dbReference>
<dbReference type="Proteomes" id="UP000243065">
    <property type="component" value="Unassembled WGS sequence"/>
</dbReference>
<dbReference type="Gene3D" id="3.30.750.24">
    <property type="entry name" value="STAS domain"/>
    <property type="match status" value="1"/>
</dbReference>
<evidence type="ECO:0000313" key="5">
    <source>
        <dbReference type="EMBL" id="CUS98415.1"/>
    </source>
</evidence>
<dbReference type="PROSITE" id="PS50801">
    <property type="entry name" value="STAS"/>
    <property type="match status" value="1"/>
</dbReference>
<dbReference type="SUPFAM" id="SSF52091">
    <property type="entry name" value="SpoIIaa-like"/>
    <property type="match status" value="1"/>
</dbReference>
<sequence length="697" mass="79490">MIGKITGKMKSPAKSVYHLIVETKNLVDIWKEFGKFGFYEKPAFEGFKFIFDVFESVVKSPAYYIYSFSGASQSLILENMRLRSERMAQLDEEIVEALREPELKIVFRDDYKNFGFVLIWAGKFLNIPLYLSGEYVGNLFSGPHEPEPVSKELANWFKDFSNACAVAIKQIKFGEETRSRMRLLESQVQVSKKMLGSALEVNRFLGLLLELAITATGSDAGFVAMWDDKIKRMRIKASKNLSDDFINSLDLSPDTGLFEWFGDGDEMIVRDFEFLLKFNVNSIIGVPLVEGKKLLGIFSLVNFKKLKQFDEFTVKILSTFVEQIKIVIHNVELFSQFTDRYLKTLIALAEAYDMRSEYTAGHSNRVANLAVEIGKKLGFDSEKLRELKIAGLIHDVGMCGVVEVGGGYQADYNHPVIGASMVEILPISSDIIEGIRTHQEWYDGWGFPQGLKGDEIPLFGRILGLCEFFVEVSSNSKLRKAMSYSQIESEINQRTGAQFDPKVVSAFFEVMSEKREKAGTGWIEECWKFKGEPKEVCSRCPVYDGNFKRCWQSPEIMCRFHGDYSCEECFIFLEWIERIKTKKLEKRMEYTVSEKNNYVIVKLKGELDVASSIQARDIFKGLIDKGKVNIIIDFSDVTFIDSSGLGIIVVAYRNVKEKGGAIKFANVSPRIKKLFEITRTEKHFEFYSTVEDAEKSF</sequence>
<dbReference type="RefSeq" id="WP_072149910.1">
    <property type="nucleotide sequence ID" value="NZ_CZVU01000012.1"/>
</dbReference>
<dbReference type="AlphaFoldDB" id="A0A656D646"/>
<evidence type="ECO:0000256" key="1">
    <source>
        <dbReference type="ARBA" id="ARBA00009013"/>
    </source>
</evidence>
<dbReference type="SUPFAM" id="SSF55781">
    <property type="entry name" value="GAF domain-like"/>
    <property type="match status" value="1"/>
</dbReference>
<name>A0A656D646_KRYT1</name>
<dbReference type="SUPFAM" id="SSF109604">
    <property type="entry name" value="HD-domain/PDEase-like"/>
    <property type="match status" value="1"/>
</dbReference>
<accession>A0A656D646</accession>
<dbReference type="InterPro" id="IPR003658">
    <property type="entry name" value="Anti-sigma_ant"/>
</dbReference>